<keyword evidence="2" id="KW-1185">Reference proteome</keyword>
<accession>V8C9I7</accession>
<dbReference type="AlphaFoldDB" id="V8C9I7"/>
<dbReference type="OrthoDB" id="5334568at2"/>
<organism evidence="1 2">
    <name type="scientific">Helicobacter macacae MIT 99-5501</name>
    <dbReference type="NCBI Taxonomy" id="1357400"/>
    <lineage>
        <taxon>Bacteria</taxon>
        <taxon>Pseudomonadati</taxon>
        <taxon>Campylobacterota</taxon>
        <taxon>Epsilonproteobacteria</taxon>
        <taxon>Campylobacterales</taxon>
        <taxon>Helicobacteraceae</taxon>
        <taxon>Helicobacter</taxon>
    </lineage>
</organism>
<protein>
    <recommendedName>
        <fullName evidence="3">Tetratricopeptide repeat protein</fullName>
    </recommendedName>
</protein>
<dbReference type="Proteomes" id="UP000018731">
    <property type="component" value="Unassembled WGS sequence"/>
</dbReference>
<comment type="caution">
    <text evidence="1">The sequence shown here is derived from an EMBL/GenBank/DDBJ whole genome shotgun (WGS) entry which is preliminary data.</text>
</comment>
<dbReference type="HOGENOM" id="CLU_173927_1_0_7"/>
<name>V8C9I7_9HELI</name>
<gene>
    <name evidence="1" type="ORF">HMPREF2086_00756</name>
</gene>
<evidence type="ECO:0008006" key="3">
    <source>
        <dbReference type="Google" id="ProtNLM"/>
    </source>
</evidence>
<dbReference type="Gene3D" id="1.25.40.10">
    <property type="entry name" value="Tetratricopeptide repeat domain"/>
    <property type="match status" value="1"/>
</dbReference>
<evidence type="ECO:0000313" key="1">
    <source>
        <dbReference type="EMBL" id="ETD24009.1"/>
    </source>
</evidence>
<reference evidence="1 2" key="1">
    <citation type="journal article" date="2014" name="Genome Announc.">
        <title>Draft genome sequences of six enterohepatic helicobacter species isolated from humans and one from rhesus macaques.</title>
        <authorList>
            <person name="Shen Z."/>
            <person name="Sheh A."/>
            <person name="Young S.K."/>
            <person name="Abouelliel A."/>
            <person name="Ward D.V."/>
            <person name="Earl A.M."/>
            <person name="Fox J.G."/>
        </authorList>
    </citation>
    <scope>NUCLEOTIDE SEQUENCE [LARGE SCALE GENOMIC DNA]</scope>
    <source>
        <strain evidence="1 2">MIT 99-5501</strain>
    </source>
</reference>
<evidence type="ECO:0000313" key="2">
    <source>
        <dbReference type="Proteomes" id="UP000018731"/>
    </source>
</evidence>
<proteinExistence type="predicted"/>
<sequence>MAFKTNTLASIYEIQGYKEEAMMIYEEVLAKDPKNMEASAALVRLKTQKHNFSGINRDKLELFVNARTASDYQKLEKWLLQWS</sequence>
<dbReference type="Pfam" id="PF13428">
    <property type="entry name" value="TPR_14"/>
    <property type="match status" value="1"/>
</dbReference>
<dbReference type="EMBL" id="AZJI01000004">
    <property type="protein sequence ID" value="ETD24009.1"/>
    <property type="molecule type" value="Genomic_DNA"/>
</dbReference>
<dbReference type="RefSeq" id="WP_023927480.1">
    <property type="nucleotide sequence ID" value="NZ_KI669454.1"/>
</dbReference>
<dbReference type="SUPFAM" id="SSF48452">
    <property type="entry name" value="TPR-like"/>
    <property type="match status" value="1"/>
</dbReference>
<dbReference type="InterPro" id="IPR011990">
    <property type="entry name" value="TPR-like_helical_dom_sf"/>
</dbReference>
<dbReference type="PATRIC" id="fig|1357400.3.peg.1041"/>
<dbReference type="STRING" id="1357400.HMPREF2086_00756"/>